<feature type="compositionally biased region" description="Basic and acidic residues" evidence="1">
    <location>
        <begin position="139"/>
        <end position="149"/>
    </location>
</feature>
<dbReference type="EMBL" id="JAAMPI010001248">
    <property type="protein sequence ID" value="KAF4625994.1"/>
    <property type="molecule type" value="Genomic_DNA"/>
</dbReference>
<evidence type="ECO:0000313" key="2">
    <source>
        <dbReference type="EMBL" id="KAF4625994.1"/>
    </source>
</evidence>
<feature type="compositionally biased region" description="Basic and acidic residues" evidence="1">
    <location>
        <begin position="215"/>
        <end position="225"/>
    </location>
</feature>
<keyword evidence="3" id="KW-1185">Reference proteome</keyword>
<name>A0A8H4VZX5_9HELO</name>
<comment type="caution">
    <text evidence="2">The sequence shown here is derived from an EMBL/GenBank/DDBJ whole genome shotgun (WGS) entry which is preliminary data.</text>
</comment>
<evidence type="ECO:0000313" key="3">
    <source>
        <dbReference type="Proteomes" id="UP000566819"/>
    </source>
</evidence>
<sequence>MTPSSMIDKRACFKGLTSYFCFTIKKATPMKPTDKPTWAMAEVVREKVIQGEIVKQIEKLNIEDKETLAEKKSLAQIGKKNKTIDRKMGMCKTITMTVYCKRTLPEGLNPIKLYQNLKGNRLGQLAAQKRTPPTSALHWKGESTSDRIPRNLVGNSDPKITPRAIPIRPPKRPPKRYADERTGMLSVDESDSDSASESDSSSSGATYAKGSMPTDQHRRYSDSRFRNRSSSHRRERSKAYYIESRPESRDISPEAVRGEFHEVLPKPRDFREDVPSLRRPFAHEFPRPISSFNSVAAAYQAGKLDAEAEIFGRHPPVPRPVIVKLAGATISYGK</sequence>
<proteinExistence type="predicted"/>
<gene>
    <name evidence="2" type="ORF">G7Y89_g12167</name>
</gene>
<accession>A0A8H4VZX5</accession>
<organism evidence="2 3">
    <name type="scientific">Cudoniella acicularis</name>
    <dbReference type="NCBI Taxonomy" id="354080"/>
    <lineage>
        <taxon>Eukaryota</taxon>
        <taxon>Fungi</taxon>
        <taxon>Dikarya</taxon>
        <taxon>Ascomycota</taxon>
        <taxon>Pezizomycotina</taxon>
        <taxon>Leotiomycetes</taxon>
        <taxon>Helotiales</taxon>
        <taxon>Tricladiaceae</taxon>
        <taxon>Cudoniella</taxon>
    </lineage>
</organism>
<dbReference type="Proteomes" id="UP000566819">
    <property type="component" value="Unassembled WGS sequence"/>
</dbReference>
<feature type="compositionally biased region" description="Basic and acidic residues" evidence="1">
    <location>
        <begin position="244"/>
        <end position="254"/>
    </location>
</feature>
<protein>
    <submittedName>
        <fullName evidence="2">Uncharacterized protein</fullName>
    </submittedName>
</protein>
<evidence type="ECO:0000256" key="1">
    <source>
        <dbReference type="SAM" id="MobiDB-lite"/>
    </source>
</evidence>
<reference evidence="2 3" key="1">
    <citation type="submission" date="2020-03" db="EMBL/GenBank/DDBJ databases">
        <title>Draft Genome Sequence of Cudoniella acicularis.</title>
        <authorList>
            <person name="Buettner E."/>
            <person name="Kellner H."/>
        </authorList>
    </citation>
    <scope>NUCLEOTIDE SEQUENCE [LARGE SCALE GENOMIC DNA]</scope>
    <source>
        <strain evidence="2 3">DSM 108380</strain>
    </source>
</reference>
<feature type="compositionally biased region" description="Basic residues" evidence="1">
    <location>
        <begin position="226"/>
        <end position="236"/>
    </location>
</feature>
<feature type="region of interest" description="Disordered" evidence="1">
    <location>
        <begin position="127"/>
        <end position="254"/>
    </location>
</feature>
<dbReference type="AlphaFoldDB" id="A0A8H4VZX5"/>